<accession>A0A6N8FZH0</accession>
<sequence length="245" mass="26915">MNLHKNIANNNSHLPTSLSTALTELEETATQIQAEVAEIADWLPLPLDEKSVPVRSLVQNLLYPLLDCIRQVLKVDTAAVLLCSEDKQDLIVQAACGLEEEVAAGIQIPIGYGFAGKIAAKRELTIVEDLSQVDVFSPILRHKGLQSMLGLPLVVNNQVVGVFHVGTFHSRQFSIDEVQLLKTVAARIGMVSDRILTLYESTQENSSVRTLHQPSHQLVSFQLCLEVAEFLLSLIGVPNLEYSIV</sequence>
<dbReference type="Pfam" id="PF13185">
    <property type="entry name" value="GAF_2"/>
    <property type="match status" value="1"/>
</dbReference>
<gene>
    <name evidence="2" type="ORF">BWI75_17755</name>
</gene>
<proteinExistence type="predicted"/>
<dbReference type="SUPFAM" id="SSF55781">
    <property type="entry name" value="GAF domain-like"/>
    <property type="match status" value="1"/>
</dbReference>
<evidence type="ECO:0000313" key="3">
    <source>
        <dbReference type="Proteomes" id="UP000441797"/>
    </source>
</evidence>
<dbReference type="EMBL" id="NAPY01000032">
    <property type="protein sequence ID" value="MUL38124.1"/>
    <property type="molecule type" value="Genomic_DNA"/>
</dbReference>
<dbReference type="RefSeq" id="WP_105219214.1">
    <property type="nucleotide sequence ID" value="NZ_CAWNSU010000031.1"/>
</dbReference>
<comment type="caution">
    <text evidence="2">The sequence shown here is derived from an EMBL/GenBank/DDBJ whole genome shotgun (WGS) entry which is preliminary data.</text>
</comment>
<name>A0A6N8FZH0_9CHRO</name>
<dbReference type="InterPro" id="IPR029016">
    <property type="entry name" value="GAF-like_dom_sf"/>
</dbReference>
<dbReference type="InterPro" id="IPR003018">
    <property type="entry name" value="GAF"/>
</dbReference>
<feature type="domain" description="GAF" evidence="1">
    <location>
        <begin position="57"/>
        <end position="202"/>
    </location>
</feature>
<dbReference type="Proteomes" id="UP000441797">
    <property type="component" value="Unassembled WGS sequence"/>
</dbReference>
<dbReference type="Gene3D" id="3.30.450.40">
    <property type="match status" value="1"/>
</dbReference>
<reference evidence="2 3" key="1">
    <citation type="journal article" date="2019" name="Front. Microbiol.">
        <title>Genomic Features for Desiccation Tolerance and Sugar Biosynthesis in the Extremophile Gloeocapsopsis sp. UTEX B3054.</title>
        <authorList>
            <person name="Urrejola C."/>
            <person name="Alcorta J."/>
            <person name="Salas L."/>
            <person name="Vasquez M."/>
            <person name="Polz M.F."/>
            <person name="Vicuna R."/>
            <person name="Diez B."/>
        </authorList>
    </citation>
    <scope>NUCLEOTIDE SEQUENCE [LARGE SCALE GENOMIC DNA]</scope>
    <source>
        <strain evidence="2 3">1H9</strain>
    </source>
</reference>
<protein>
    <recommendedName>
        <fullName evidence="1">GAF domain-containing protein</fullName>
    </recommendedName>
</protein>
<dbReference type="AlphaFoldDB" id="A0A6N8FZH0"/>
<keyword evidence="3" id="KW-1185">Reference proteome</keyword>
<organism evidence="2 3">
    <name type="scientific">Gloeocapsopsis dulcis AAB1 = 1H9</name>
    <dbReference type="NCBI Taxonomy" id="1433147"/>
    <lineage>
        <taxon>Bacteria</taxon>
        <taxon>Bacillati</taxon>
        <taxon>Cyanobacteriota</taxon>
        <taxon>Cyanophyceae</taxon>
        <taxon>Oscillatoriophycideae</taxon>
        <taxon>Chroococcales</taxon>
        <taxon>Chroococcaceae</taxon>
        <taxon>Gloeocapsopsis</taxon>
        <taxon>Gloeocapsopsis dulcis</taxon>
    </lineage>
</organism>
<evidence type="ECO:0000313" key="2">
    <source>
        <dbReference type="EMBL" id="MUL38124.1"/>
    </source>
</evidence>
<dbReference type="OrthoDB" id="118142at2"/>
<dbReference type="SMART" id="SM00065">
    <property type="entry name" value="GAF"/>
    <property type="match status" value="1"/>
</dbReference>
<evidence type="ECO:0000259" key="1">
    <source>
        <dbReference type="SMART" id="SM00065"/>
    </source>
</evidence>